<dbReference type="OrthoDB" id="6109at2759"/>
<keyword evidence="3" id="KW-1185">Reference proteome</keyword>
<proteinExistence type="predicted"/>
<sequence>IPCDTLIFDNGDIALMKVDKRTKNIEACSQPERINMQLKNSLLKSDNKNKIIIYFSPMNLNDDEFNDLCKGFETQNLNEGKENSMKIDEKVKLNETPQVMGEENVS</sequence>
<name>A0A9W4T6Y3_9GLOM</name>
<comment type="caution">
    <text evidence="2">The sequence shown here is derived from an EMBL/GenBank/DDBJ whole genome shotgun (WGS) entry which is preliminary data.</text>
</comment>
<dbReference type="Proteomes" id="UP001153678">
    <property type="component" value="Unassembled WGS sequence"/>
</dbReference>
<feature type="region of interest" description="Disordered" evidence="1">
    <location>
        <begin position="80"/>
        <end position="106"/>
    </location>
</feature>
<evidence type="ECO:0000313" key="2">
    <source>
        <dbReference type="EMBL" id="CAI2196458.1"/>
    </source>
</evidence>
<reference evidence="2" key="1">
    <citation type="submission" date="2022-08" db="EMBL/GenBank/DDBJ databases">
        <authorList>
            <person name="Kallberg Y."/>
            <person name="Tangrot J."/>
            <person name="Rosling A."/>
        </authorList>
    </citation>
    <scope>NUCLEOTIDE SEQUENCE</scope>
    <source>
        <strain evidence="2">Wild A</strain>
    </source>
</reference>
<gene>
    <name evidence="2" type="ORF">FWILDA_LOCUS17590</name>
</gene>
<organism evidence="2 3">
    <name type="scientific">Funneliformis geosporum</name>
    <dbReference type="NCBI Taxonomy" id="1117311"/>
    <lineage>
        <taxon>Eukaryota</taxon>
        <taxon>Fungi</taxon>
        <taxon>Fungi incertae sedis</taxon>
        <taxon>Mucoromycota</taxon>
        <taxon>Glomeromycotina</taxon>
        <taxon>Glomeromycetes</taxon>
        <taxon>Glomerales</taxon>
        <taxon>Glomeraceae</taxon>
        <taxon>Funneliformis</taxon>
    </lineage>
</organism>
<evidence type="ECO:0000256" key="1">
    <source>
        <dbReference type="SAM" id="MobiDB-lite"/>
    </source>
</evidence>
<accession>A0A9W4T6Y3</accession>
<dbReference type="AlphaFoldDB" id="A0A9W4T6Y3"/>
<evidence type="ECO:0000313" key="3">
    <source>
        <dbReference type="Proteomes" id="UP001153678"/>
    </source>
</evidence>
<feature type="compositionally biased region" description="Basic and acidic residues" evidence="1">
    <location>
        <begin position="80"/>
        <end position="93"/>
    </location>
</feature>
<protein>
    <submittedName>
        <fullName evidence="2">10018_t:CDS:1</fullName>
    </submittedName>
</protein>
<dbReference type="EMBL" id="CAMKVN010014267">
    <property type="protein sequence ID" value="CAI2196458.1"/>
    <property type="molecule type" value="Genomic_DNA"/>
</dbReference>
<feature type="non-terminal residue" evidence="2">
    <location>
        <position position="1"/>
    </location>
</feature>
<feature type="non-terminal residue" evidence="2">
    <location>
        <position position="106"/>
    </location>
</feature>